<dbReference type="AlphaFoldDB" id="A0AA38NUQ9"/>
<feature type="transmembrane region" description="Helical" evidence="2">
    <location>
        <begin position="284"/>
        <end position="307"/>
    </location>
</feature>
<name>A0AA38NUQ9_9AGAR</name>
<dbReference type="EMBL" id="MU807953">
    <property type="protein sequence ID" value="KAJ3830988.1"/>
    <property type="molecule type" value="Genomic_DNA"/>
</dbReference>
<evidence type="ECO:0000256" key="2">
    <source>
        <dbReference type="SAM" id="Phobius"/>
    </source>
</evidence>
<comment type="caution">
    <text evidence="3">The sequence shown here is derived from an EMBL/GenBank/DDBJ whole genome shotgun (WGS) entry which is preliminary data.</text>
</comment>
<reference evidence="3" key="1">
    <citation type="submission" date="2022-08" db="EMBL/GenBank/DDBJ databases">
        <authorList>
            <consortium name="DOE Joint Genome Institute"/>
            <person name="Min B."/>
            <person name="Riley R."/>
            <person name="Sierra-Patev S."/>
            <person name="Naranjo-Ortiz M."/>
            <person name="Looney B."/>
            <person name="Konkel Z."/>
            <person name="Slot J.C."/>
            <person name="Sakamoto Y."/>
            <person name="Steenwyk J.L."/>
            <person name="Rokas A."/>
            <person name="Carro J."/>
            <person name="Camarero S."/>
            <person name="Ferreira P."/>
            <person name="Molpeceres G."/>
            <person name="Ruiz-Duenas F.J."/>
            <person name="Serrano A."/>
            <person name="Henrissat B."/>
            <person name="Drula E."/>
            <person name="Hughes K.W."/>
            <person name="Mata J.L."/>
            <person name="Ishikawa N.K."/>
            <person name="Vargas-Isla R."/>
            <person name="Ushijima S."/>
            <person name="Smith C.A."/>
            <person name="Ahrendt S."/>
            <person name="Andreopoulos W."/>
            <person name="He G."/>
            <person name="Labutti K."/>
            <person name="Lipzen A."/>
            <person name="Ng V."/>
            <person name="Sandor L."/>
            <person name="Barry K."/>
            <person name="Martinez A.T."/>
            <person name="Xiao Y."/>
            <person name="Gibbons J.G."/>
            <person name="Terashima K."/>
            <person name="Hibbett D.S."/>
            <person name="Grigoriev I.V."/>
        </authorList>
    </citation>
    <scope>NUCLEOTIDE SEQUENCE</scope>
    <source>
        <strain evidence="3">TFB9207</strain>
    </source>
</reference>
<sequence length="308" mass="33677">MNRFLPLNVQSATVNARINSSNSMHDDDASSELSSLEDDPVHHSGTTSAEAQSVVRVTSSTPQKSKSAPAVVSPKTPKKFVLPGGFELATSHSDPVCVHLTGDTNQEFWMTGVQLYRKHTDPMQTLYIKLTDVITRIAVMDTPMKAGRIARPGLSSGGMISLGRVDAVANNVTLKLDQVNYYPLQVGETGLICSLHWERSQKSYDTKTNIHMNNKTSDGDSTMTFNDDMPRGPVRSDLPAFPAFDSHGTQPVHDHFVDFAGLGLGGGQSYINANEADLIDIFPMIWGMVLITPLIWDMIYTLLLTTLP</sequence>
<accession>A0AA38NUQ9</accession>
<feature type="compositionally biased region" description="Polar residues" evidence="1">
    <location>
        <begin position="44"/>
        <end position="66"/>
    </location>
</feature>
<evidence type="ECO:0000313" key="4">
    <source>
        <dbReference type="Proteomes" id="UP001163846"/>
    </source>
</evidence>
<gene>
    <name evidence="3" type="ORF">F5878DRAFT_668074</name>
</gene>
<evidence type="ECO:0000313" key="3">
    <source>
        <dbReference type="EMBL" id="KAJ3830988.1"/>
    </source>
</evidence>
<proteinExistence type="predicted"/>
<dbReference type="Proteomes" id="UP001163846">
    <property type="component" value="Unassembled WGS sequence"/>
</dbReference>
<keyword evidence="2" id="KW-0472">Membrane</keyword>
<feature type="region of interest" description="Disordered" evidence="1">
    <location>
        <begin position="18"/>
        <end position="76"/>
    </location>
</feature>
<keyword evidence="2" id="KW-0812">Transmembrane</keyword>
<organism evidence="3 4">
    <name type="scientific">Lentinula raphanica</name>
    <dbReference type="NCBI Taxonomy" id="153919"/>
    <lineage>
        <taxon>Eukaryota</taxon>
        <taxon>Fungi</taxon>
        <taxon>Dikarya</taxon>
        <taxon>Basidiomycota</taxon>
        <taxon>Agaricomycotina</taxon>
        <taxon>Agaricomycetes</taxon>
        <taxon>Agaricomycetidae</taxon>
        <taxon>Agaricales</taxon>
        <taxon>Marasmiineae</taxon>
        <taxon>Omphalotaceae</taxon>
        <taxon>Lentinula</taxon>
    </lineage>
</organism>
<evidence type="ECO:0000256" key="1">
    <source>
        <dbReference type="SAM" id="MobiDB-lite"/>
    </source>
</evidence>
<protein>
    <submittedName>
        <fullName evidence="3">Uncharacterized protein</fullName>
    </submittedName>
</protein>
<keyword evidence="4" id="KW-1185">Reference proteome</keyword>
<keyword evidence="2" id="KW-1133">Transmembrane helix</keyword>